<comment type="caution">
    <text evidence="2">The sequence shown here is derived from an EMBL/GenBank/DDBJ whole genome shotgun (WGS) entry which is preliminary data.</text>
</comment>
<gene>
    <name evidence="2" type="ORF">SAMN02745911_0387</name>
</gene>
<name>A0ABY1I2P3_9HYPH</name>
<evidence type="ECO:0000313" key="3">
    <source>
        <dbReference type="Proteomes" id="UP000184290"/>
    </source>
</evidence>
<sequence>MVRQARSAASGGAQRRGVAQGPRLAELARGHAEAALDALVEIAIEGGSEAARISAANAILDRAYGKPGAGGGDAAAPDGPTNPKDLSDDELLSIASAGGARAAAPQEGA</sequence>
<feature type="region of interest" description="Disordered" evidence="1">
    <location>
        <begin position="66"/>
        <end position="88"/>
    </location>
</feature>
<feature type="region of interest" description="Disordered" evidence="1">
    <location>
        <begin position="1"/>
        <end position="22"/>
    </location>
</feature>
<organism evidence="2 3">
    <name type="scientific">Aureimonas altamirensis DSM 21988</name>
    <dbReference type="NCBI Taxonomy" id="1121026"/>
    <lineage>
        <taxon>Bacteria</taxon>
        <taxon>Pseudomonadati</taxon>
        <taxon>Pseudomonadota</taxon>
        <taxon>Alphaproteobacteria</taxon>
        <taxon>Hyphomicrobiales</taxon>
        <taxon>Aurantimonadaceae</taxon>
        <taxon>Aureimonas</taxon>
    </lineage>
</organism>
<keyword evidence="3" id="KW-1185">Reference proteome</keyword>
<accession>A0ABY1I2P3</accession>
<proteinExistence type="predicted"/>
<dbReference type="RefSeq" id="WP_060600408.1">
    <property type="nucleotide sequence ID" value="NZ_FQZC01000001.1"/>
</dbReference>
<dbReference type="Proteomes" id="UP000184290">
    <property type="component" value="Unassembled WGS sequence"/>
</dbReference>
<evidence type="ECO:0000313" key="2">
    <source>
        <dbReference type="EMBL" id="SHI51343.1"/>
    </source>
</evidence>
<reference evidence="2 3" key="1">
    <citation type="submission" date="2016-11" db="EMBL/GenBank/DDBJ databases">
        <authorList>
            <person name="Varghese N."/>
            <person name="Submissions S."/>
        </authorList>
    </citation>
    <scope>NUCLEOTIDE SEQUENCE [LARGE SCALE GENOMIC DNA]</scope>
    <source>
        <strain evidence="2 3">DSM 21988</strain>
    </source>
</reference>
<dbReference type="EMBL" id="FQZC01000001">
    <property type="protein sequence ID" value="SHI51343.1"/>
    <property type="molecule type" value="Genomic_DNA"/>
</dbReference>
<protein>
    <submittedName>
        <fullName evidence="2">Uncharacterized protein</fullName>
    </submittedName>
</protein>
<feature type="compositionally biased region" description="Low complexity" evidence="1">
    <location>
        <begin position="1"/>
        <end position="21"/>
    </location>
</feature>
<evidence type="ECO:0000256" key="1">
    <source>
        <dbReference type="SAM" id="MobiDB-lite"/>
    </source>
</evidence>